<keyword evidence="3" id="KW-1185">Reference proteome</keyword>
<evidence type="ECO:0000256" key="1">
    <source>
        <dbReference type="SAM" id="Phobius"/>
    </source>
</evidence>
<feature type="transmembrane region" description="Helical" evidence="1">
    <location>
        <begin position="7"/>
        <end position="28"/>
    </location>
</feature>
<organism evidence="2 3">
    <name type="scientific">Mesomycoplasma flocculare ATCC 27399</name>
    <dbReference type="NCBI Taxonomy" id="743971"/>
    <lineage>
        <taxon>Bacteria</taxon>
        <taxon>Bacillati</taxon>
        <taxon>Mycoplasmatota</taxon>
        <taxon>Mycoplasmoidales</taxon>
        <taxon>Metamycoplasmataceae</taxon>
        <taxon>Mesomycoplasma</taxon>
    </lineage>
</organism>
<keyword evidence="1" id="KW-1133">Transmembrane helix</keyword>
<dbReference type="RefSeq" id="WP_002557895.1">
    <property type="nucleotide sequence ID" value="NZ_CP007585.1"/>
</dbReference>
<sequence>MKIAIKIATALISTVIIAAAGFGGWYLYNQKLQNSIPPIKKQLDFDVKNENEYKDSDVFPNIYANDFYDTIKVKDGEVYIDEWLVENVIKEIVSKIKVAFGSVNFRYQIDEKKDTIYIEILWKYKKNKLNRNYKISLYQDV</sequence>
<dbReference type="EMBL" id="CP007585">
    <property type="protein sequence ID" value="AJC49619.1"/>
    <property type="molecule type" value="Genomic_DNA"/>
</dbReference>
<dbReference type="STRING" id="743971.MYF_00190"/>
<keyword evidence="1" id="KW-0472">Membrane</keyword>
<dbReference type="NCBIfam" id="NF045957">
    <property type="entry name" value="MHO_1590_dom"/>
    <property type="match status" value="1"/>
</dbReference>
<keyword evidence="1" id="KW-0812">Transmembrane</keyword>
<name>A0A0A8E6Q5_MESFC</name>
<dbReference type="KEGG" id="mfq:MYF_00190"/>
<dbReference type="Proteomes" id="UP000031129">
    <property type="component" value="Chromosome"/>
</dbReference>
<gene>
    <name evidence="2" type="ORF">MYF_00190</name>
</gene>
<dbReference type="HOGENOM" id="CLU_150619_0_0_14"/>
<evidence type="ECO:0000313" key="3">
    <source>
        <dbReference type="Proteomes" id="UP000031129"/>
    </source>
</evidence>
<reference evidence="2 3" key="1">
    <citation type="journal article" date="2015" name="Genome Announc.">
        <title>Complete Genome Sequence of Mycoplasma flocculare Strain Ms42T (ATCC 27399T).</title>
        <authorList>
            <person name="Calcutt M.J."/>
            <person name="Foecking M.F."/>
            <person name="Heidari M.B."/>
            <person name="McIntosh M.A."/>
        </authorList>
    </citation>
    <scope>NUCLEOTIDE SEQUENCE [LARGE SCALE GENOMIC DNA]</scope>
    <source>
        <strain evidence="3">ATCC 27399</strain>
    </source>
</reference>
<evidence type="ECO:0000313" key="2">
    <source>
        <dbReference type="EMBL" id="AJC49619.1"/>
    </source>
</evidence>
<dbReference type="AlphaFoldDB" id="A0A0A8E6Q5"/>
<protein>
    <submittedName>
        <fullName evidence="2">Uncharacterized protein</fullName>
    </submittedName>
</protein>
<accession>A0A0A8E6Q5</accession>
<proteinExistence type="predicted"/>